<dbReference type="PANTHER" id="PTHR30204:SF92">
    <property type="entry name" value="HTH-TYPE TRANSCRIPTIONAL REGULATOR ZNTR"/>
    <property type="match status" value="1"/>
</dbReference>
<organism evidence="3 4">
    <name type="scientific">Pseudoxanthomonas mexicana</name>
    <dbReference type="NCBI Taxonomy" id="128785"/>
    <lineage>
        <taxon>Bacteria</taxon>
        <taxon>Pseudomonadati</taxon>
        <taxon>Pseudomonadota</taxon>
        <taxon>Gammaproteobacteria</taxon>
        <taxon>Lysobacterales</taxon>
        <taxon>Lysobacteraceae</taxon>
        <taxon>Pseudoxanthomonas</taxon>
    </lineage>
</organism>
<sequence length="137" mass="15276">MSTTFTIGELAHQTGTKAETIRYYEKIGLLGAPMRSAGNYRVYSEADAQRLRFVRRTRELGFSIEQIRELMAFSSHGKSDCSTVDNVVKSHVEDIEGKIRDLQALRNELARMISSCPGGNIAECRILDALDAPESVH</sequence>
<dbReference type="RefSeq" id="WP_185894573.1">
    <property type="nucleotide sequence ID" value="NZ_CP060028.1"/>
</dbReference>
<name>A0ABX6R8S3_PSEMX</name>
<feature type="domain" description="HTH merR-type" evidence="2">
    <location>
        <begin position="4"/>
        <end position="73"/>
    </location>
</feature>
<protein>
    <submittedName>
        <fullName evidence="3">Helix-turn-helix domain-containing protein</fullName>
    </submittedName>
</protein>
<gene>
    <name evidence="3" type="ORF">H4W19_12650</name>
</gene>
<keyword evidence="4" id="KW-1185">Reference proteome</keyword>
<proteinExistence type="predicted"/>
<dbReference type="PRINTS" id="PR00040">
    <property type="entry name" value="HTHMERR"/>
</dbReference>
<dbReference type="PANTHER" id="PTHR30204">
    <property type="entry name" value="REDOX-CYCLING DRUG-SENSING TRANSCRIPTIONAL ACTIVATOR SOXR"/>
    <property type="match status" value="1"/>
</dbReference>
<dbReference type="InterPro" id="IPR000551">
    <property type="entry name" value="MerR-type_HTH_dom"/>
</dbReference>
<dbReference type="InterPro" id="IPR047057">
    <property type="entry name" value="MerR_fam"/>
</dbReference>
<dbReference type="PROSITE" id="PS50937">
    <property type="entry name" value="HTH_MERR_2"/>
    <property type="match status" value="1"/>
</dbReference>
<evidence type="ECO:0000259" key="2">
    <source>
        <dbReference type="PROSITE" id="PS50937"/>
    </source>
</evidence>
<reference evidence="3 4" key="1">
    <citation type="submission" date="2020-08" db="EMBL/GenBank/DDBJ databases">
        <title>Streptomycin resistant and MDR strain, P. mexicana.</title>
        <authorList>
            <person name="Ganesh-kumar S."/>
            <person name="Zhe T."/>
            <person name="Yu Z."/>
            <person name="Min Y."/>
        </authorList>
    </citation>
    <scope>NUCLEOTIDE SEQUENCE [LARGE SCALE GENOMIC DNA]</scope>
    <source>
        <strain evidence="3 4">GTZY</strain>
    </source>
</reference>
<dbReference type="SUPFAM" id="SSF46955">
    <property type="entry name" value="Putative DNA-binding domain"/>
    <property type="match status" value="1"/>
</dbReference>
<dbReference type="InterPro" id="IPR009061">
    <property type="entry name" value="DNA-bd_dom_put_sf"/>
</dbReference>
<dbReference type="SMART" id="SM00422">
    <property type="entry name" value="HTH_MERR"/>
    <property type="match status" value="1"/>
</dbReference>
<keyword evidence="1" id="KW-0238">DNA-binding</keyword>
<evidence type="ECO:0000313" key="3">
    <source>
        <dbReference type="EMBL" id="QND79206.1"/>
    </source>
</evidence>
<dbReference type="CDD" id="cd04785">
    <property type="entry name" value="HTH_CadR-PbrR-like"/>
    <property type="match status" value="1"/>
</dbReference>
<dbReference type="Gene3D" id="1.10.1660.10">
    <property type="match status" value="1"/>
</dbReference>
<evidence type="ECO:0000313" key="4">
    <source>
        <dbReference type="Proteomes" id="UP000515506"/>
    </source>
</evidence>
<dbReference type="EMBL" id="CP060028">
    <property type="protein sequence ID" value="QND79206.1"/>
    <property type="molecule type" value="Genomic_DNA"/>
</dbReference>
<dbReference type="Pfam" id="PF13411">
    <property type="entry name" value="MerR_1"/>
    <property type="match status" value="1"/>
</dbReference>
<evidence type="ECO:0000256" key="1">
    <source>
        <dbReference type="ARBA" id="ARBA00023125"/>
    </source>
</evidence>
<accession>A0ABX6R8S3</accession>
<dbReference type="Proteomes" id="UP000515506">
    <property type="component" value="Chromosome"/>
</dbReference>